<dbReference type="PANTHER" id="PTHR33371">
    <property type="entry name" value="INTERMEMBRANE PHOSPHOLIPID TRANSPORT SYSTEM BINDING PROTEIN MLAD-RELATED"/>
    <property type="match status" value="1"/>
</dbReference>
<evidence type="ECO:0000313" key="4">
    <source>
        <dbReference type="Proteomes" id="UP000523955"/>
    </source>
</evidence>
<feature type="domain" description="Mce/MlaD" evidence="1">
    <location>
        <begin position="41"/>
        <end position="116"/>
    </location>
</feature>
<evidence type="ECO:0000259" key="1">
    <source>
        <dbReference type="Pfam" id="PF02470"/>
    </source>
</evidence>
<dbReference type="InterPro" id="IPR024516">
    <property type="entry name" value="Mce_C"/>
</dbReference>
<dbReference type="Pfam" id="PF11887">
    <property type="entry name" value="Mce4_CUP1"/>
    <property type="match status" value="1"/>
</dbReference>
<name>A0A7X0RFJ5_9ACTN</name>
<sequence length="344" mass="37274">MKLFDKKTAVDFTKLTIFIVVTTLATGVLAAVIGNLSLGGTNEYKADFVDATGVVKGDDIRIAGVKVGVVKDVRIVDRSRAEVTFSVQSATSLTKATHATIRYRNLVGQRYISLSQEIGDSARLPDGSTIPVAQTSPALDLTVLFNGFKPLFQALSPADVNKLSYEVVQVFQGEGGTLEGLLSHTASVTQTLADRDQLIGSLIDNLDQVLDHIGDRDDQLSDLIVTFRTFVHGLKTDRGAILSSLDQISELSVQTAGLVGGIRKPFVEDIKQLRSFAGNLDKNKGELDRALQVLPIKLQKVGRTAIYGSWFNFYLCEFHGRVKLPGGQSLPVDYKTGSERCDLG</sequence>
<proteinExistence type="predicted"/>
<gene>
    <name evidence="3" type="ORF">H5V45_08125</name>
</gene>
<dbReference type="Pfam" id="PF02470">
    <property type="entry name" value="MlaD"/>
    <property type="match status" value="1"/>
</dbReference>
<keyword evidence="4" id="KW-1185">Reference proteome</keyword>
<dbReference type="InterPro" id="IPR005693">
    <property type="entry name" value="Mce"/>
</dbReference>
<dbReference type="NCBIfam" id="TIGR00996">
    <property type="entry name" value="Mtu_fam_mce"/>
    <property type="match status" value="1"/>
</dbReference>
<dbReference type="GO" id="GO:0005576">
    <property type="term" value="C:extracellular region"/>
    <property type="evidence" value="ECO:0007669"/>
    <property type="project" value="TreeGrafter"/>
</dbReference>
<dbReference type="PANTHER" id="PTHR33371:SF17">
    <property type="entry name" value="MCE-FAMILY PROTEIN MCE1B"/>
    <property type="match status" value="1"/>
</dbReference>
<dbReference type="InterPro" id="IPR003399">
    <property type="entry name" value="Mce/MlaD"/>
</dbReference>
<dbReference type="AlphaFoldDB" id="A0A7X0RFJ5"/>
<dbReference type="EMBL" id="JACKXE010000001">
    <property type="protein sequence ID" value="MBB6627287.1"/>
    <property type="molecule type" value="Genomic_DNA"/>
</dbReference>
<feature type="domain" description="Mammalian cell entry C-terminal" evidence="2">
    <location>
        <begin position="121"/>
        <end position="325"/>
    </location>
</feature>
<evidence type="ECO:0000259" key="2">
    <source>
        <dbReference type="Pfam" id="PF11887"/>
    </source>
</evidence>
<dbReference type="InterPro" id="IPR052336">
    <property type="entry name" value="MlaD_Phospholipid_Transporter"/>
</dbReference>
<dbReference type="GO" id="GO:0051701">
    <property type="term" value="P:biological process involved in interaction with host"/>
    <property type="evidence" value="ECO:0007669"/>
    <property type="project" value="TreeGrafter"/>
</dbReference>
<organism evidence="3 4">
    <name type="scientific">Nocardioides luti</name>
    <dbReference type="NCBI Taxonomy" id="2761101"/>
    <lineage>
        <taxon>Bacteria</taxon>
        <taxon>Bacillati</taxon>
        <taxon>Actinomycetota</taxon>
        <taxon>Actinomycetes</taxon>
        <taxon>Propionibacteriales</taxon>
        <taxon>Nocardioidaceae</taxon>
        <taxon>Nocardioides</taxon>
    </lineage>
</organism>
<evidence type="ECO:0000313" key="3">
    <source>
        <dbReference type="EMBL" id="MBB6627287.1"/>
    </source>
</evidence>
<protein>
    <submittedName>
        <fullName evidence="3">MCE family protein</fullName>
    </submittedName>
</protein>
<reference evidence="3 4" key="1">
    <citation type="submission" date="2020-08" db="EMBL/GenBank/DDBJ databases">
        <authorList>
            <person name="Seo M.-J."/>
        </authorList>
    </citation>
    <scope>NUCLEOTIDE SEQUENCE [LARGE SCALE GENOMIC DNA]</scope>
    <source>
        <strain evidence="3 4">KIGAM211</strain>
    </source>
</reference>
<dbReference type="RefSeq" id="WP_185252465.1">
    <property type="nucleotide sequence ID" value="NZ_JACKXE010000001.1"/>
</dbReference>
<comment type="caution">
    <text evidence="3">The sequence shown here is derived from an EMBL/GenBank/DDBJ whole genome shotgun (WGS) entry which is preliminary data.</text>
</comment>
<accession>A0A7X0RFJ5</accession>
<dbReference type="Proteomes" id="UP000523955">
    <property type="component" value="Unassembled WGS sequence"/>
</dbReference>